<proteinExistence type="predicted"/>
<feature type="transmembrane region" description="Helical" evidence="2">
    <location>
        <begin position="12"/>
        <end position="33"/>
    </location>
</feature>
<evidence type="ECO:0008006" key="5">
    <source>
        <dbReference type="Google" id="ProtNLM"/>
    </source>
</evidence>
<feature type="compositionally biased region" description="Pro residues" evidence="1">
    <location>
        <begin position="138"/>
        <end position="150"/>
    </location>
</feature>
<dbReference type="EMBL" id="AP014685">
    <property type="protein sequence ID" value="BAR60253.1"/>
    <property type="molecule type" value="Genomic_DNA"/>
</dbReference>
<feature type="compositionally biased region" description="Pro residues" evidence="1">
    <location>
        <begin position="112"/>
        <end position="123"/>
    </location>
</feature>
<feature type="compositionally biased region" description="Basic and acidic residues" evidence="1">
    <location>
        <begin position="128"/>
        <end position="137"/>
    </location>
</feature>
<protein>
    <recommendedName>
        <fullName evidence="5">DUF308 domain-containing protein</fullName>
    </recommendedName>
</protein>
<gene>
    <name evidence="3" type="ORF">NK6_7102</name>
</gene>
<evidence type="ECO:0000313" key="4">
    <source>
        <dbReference type="Proteomes" id="UP000063308"/>
    </source>
</evidence>
<keyword evidence="2" id="KW-0812">Transmembrane</keyword>
<evidence type="ECO:0000256" key="1">
    <source>
        <dbReference type="SAM" id="MobiDB-lite"/>
    </source>
</evidence>
<name>A0A0E4FWT7_9BRAD</name>
<evidence type="ECO:0000256" key="2">
    <source>
        <dbReference type="SAM" id="Phobius"/>
    </source>
</evidence>
<feature type="compositionally biased region" description="Basic and acidic residues" evidence="1">
    <location>
        <begin position="164"/>
        <end position="175"/>
    </location>
</feature>
<feature type="compositionally biased region" description="Basic and acidic residues" evidence="1">
    <location>
        <begin position="201"/>
        <end position="210"/>
    </location>
</feature>
<keyword evidence="2" id="KW-1133">Transmembrane helix</keyword>
<dbReference type="AlphaFoldDB" id="A0A0E4FWT7"/>
<organism evidence="3 4">
    <name type="scientific">Bradyrhizobium diazoefficiens</name>
    <dbReference type="NCBI Taxonomy" id="1355477"/>
    <lineage>
        <taxon>Bacteria</taxon>
        <taxon>Pseudomonadati</taxon>
        <taxon>Pseudomonadota</taxon>
        <taxon>Alphaproteobacteria</taxon>
        <taxon>Hyphomicrobiales</taxon>
        <taxon>Nitrobacteraceae</taxon>
        <taxon>Bradyrhizobium</taxon>
    </lineage>
</organism>
<reference evidence="3 4" key="1">
    <citation type="submission" date="2014-11" db="EMBL/GenBank/DDBJ databases">
        <title>Symbiosis island explosion on the genome of extra-slow-growing strains of soybean bradyrhizobia with massive insertion sequences.</title>
        <authorList>
            <person name="Iida T."/>
            <person name="Minamisawa K."/>
        </authorList>
    </citation>
    <scope>NUCLEOTIDE SEQUENCE [LARGE SCALE GENOMIC DNA]</scope>
    <source>
        <strain evidence="3 4">NK6</strain>
    </source>
</reference>
<feature type="transmembrane region" description="Helical" evidence="2">
    <location>
        <begin position="45"/>
        <end position="66"/>
    </location>
</feature>
<keyword evidence="2" id="KW-0472">Membrane</keyword>
<feature type="region of interest" description="Disordered" evidence="1">
    <location>
        <begin position="97"/>
        <end position="248"/>
    </location>
</feature>
<sequence length="296" mass="30937">MDARPGVSSMTLALLIAGIVAVLAGLLAILFGFTVREFSLGSTLIISGTIGVCSGMLLAGLHLVVLELKGIARRLAGAAAPSEARVRPVLPGLALPGAPAPEPAPAKRAEPTAPPSPAAPPPWQGEAPMRERPRVEPPPEPEPPAPPAAPEAPRRRNLLFASTSRKERERAEAKASEGPPPHAEPAAPAGPDTPPASFDDAWPKPDRMRPPEPPAASRRPPPRSPSTFVEATPPPAPEPESEPAVEQAPVTVLKSGVVDGMAYSLYSDGSIEAQMPEGMMRFASIDELRAHLDQRS</sequence>
<dbReference type="Proteomes" id="UP000063308">
    <property type="component" value="Chromosome"/>
</dbReference>
<accession>A0A0E4FWT7</accession>
<evidence type="ECO:0000313" key="3">
    <source>
        <dbReference type="EMBL" id="BAR60253.1"/>
    </source>
</evidence>